<accession>A0A2G2WSL5</accession>
<dbReference type="Gene3D" id="3.80.10.10">
    <property type="entry name" value="Ribonuclease Inhibitor"/>
    <property type="match status" value="1"/>
</dbReference>
<dbReference type="InterPro" id="IPR036961">
    <property type="entry name" value="Kinesin_motor_dom_sf"/>
</dbReference>
<dbReference type="Proteomes" id="UP000224567">
    <property type="component" value="Unassembled WGS sequence"/>
</dbReference>
<feature type="domain" description="Kinesin motor" evidence="2">
    <location>
        <begin position="58"/>
        <end position="119"/>
    </location>
</feature>
<keyword evidence="1" id="KW-0505">Motor protein</keyword>
<keyword evidence="4" id="KW-1185">Reference proteome</keyword>
<evidence type="ECO:0000259" key="2">
    <source>
        <dbReference type="Pfam" id="PF00225"/>
    </source>
</evidence>
<evidence type="ECO:0000313" key="4">
    <source>
        <dbReference type="Proteomes" id="UP000224567"/>
    </source>
</evidence>
<name>A0A2G2WSL5_CAPBA</name>
<dbReference type="InterPro" id="IPR001611">
    <property type="entry name" value="Leu-rich_rpt"/>
</dbReference>
<dbReference type="InterPro" id="IPR027640">
    <property type="entry name" value="Kinesin-like_fam"/>
</dbReference>
<dbReference type="AlphaFoldDB" id="A0A2G2WSL5"/>
<evidence type="ECO:0000256" key="1">
    <source>
        <dbReference type="ARBA" id="ARBA00023175"/>
    </source>
</evidence>
<dbReference type="InterPro" id="IPR001752">
    <property type="entry name" value="Kinesin_motor_dom"/>
</dbReference>
<dbReference type="InterPro" id="IPR032675">
    <property type="entry name" value="LRR_dom_sf"/>
</dbReference>
<dbReference type="GO" id="GO:0008017">
    <property type="term" value="F:microtubule binding"/>
    <property type="evidence" value="ECO:0007669"/>
    <property type="project" value="InterPro"/>
</dbReference>
<organism evidence="3 4">
    <name type="scientific">Capsicum baccatum</name>
    <name type="common">Peruvian pepper</name>
    <dbReference type="NCBI Taxonomy" id="33114"/>
    <lineage>
        <taxon>Eukaryota</taxon>
        <taxon>Viridiplantae</taxon>
        <taxon>Streptophyta</taxon>
        <taxon>Embryophyta</taxon>
        <taxon>Tracheophyta</taxon>
        <taxon>Spermatophyta</taxon>
        <taxon>Magnoliopsida</taxon>
        <taxon>eudicotyledons</taxon>
        <taxon>Gunneridae</taxon>
        <taxon>Pentapetalae</taxon>
        <taxon>asterids</taxon>
        <taxon>lamiids</taxon>
        <taxon>Solanales</taxon>
        <taxon>Solanaceae</taxon>
        <taxon>Solanoideae</taxon>
        <taxon>Capsiceae</taxon>
        <taxon>Capsicum</taxon>
    </lineage>
</organism>
<dbReference type="PANTHER" id="PTHR47968:SF35">
    <property type="entry name" value="KINESIN-LIKE PROTEIN KIN-7D, MITOCHONDRIAL ISOFORM X1"/>
    <property type="match status" value="1"/>
</dbReference>
<dbReference type="GO" id="GO:0005524">
    <property type="term" value="F:ATP binding"/>
    <property type="evidence" value="ECO:0007669"/>
    <property type="project" value="InterPro"/>
</dbReference>
<dbReference type="PROSITE" id="PS51450">
    <property type="entry name" value="LRR"/>
    <property type="match status" value="1"/>
</dbReference>
<protein>
    <submittedName>
        <fullName evidence="3">Plant intracellular Ras-group-related LRR protein 1</fullName>
    </submittedName>
</protein>
<proteinExistence type="predicted"/>
<dbReference type="OrthoDB" id="3176171at2759"/>
<dbReference type="InterPro" id="IPR027417">
    <property type="entry name" value="P-loop_NTPase"/>
</dbReference>
<sequence>MEMLLSQSRDGNFIREIAIPLLRLQYPPCVADNNKVKSFFTLKTHKKPYEHDSIVKIECKPHFRSNGAIKHYKKKVYRVFGPQTSTQDIYEVAIQRVVKAIMEGIYGTIFAYRVTSSGKNTHYAYLSKWLEELVLLLCPLEMDRQDWRSSLERLEKIYETVVAGGNLDEQVSGKKSSKVKEKVNEEVIEILQEATGKSVERVDLSGRQLRMFPKAFGKIHSLIVLNLSKNQLKKPGGIVALLDAAWYDKIPQALC</sequence>
<dbReference type="Pfam" id="PF00225">
    <property type="entry name" value="Kinesin"/>
    <property type="match status" value="1"/>
</dbReference>
<gene>
    <name evidence="3" type="ORF">CQW23_12466</name>
</gene>
<dbReference type="SUPFAM" id="SSF52540">
    <property type="entry name" value="P-loop containing nucleoside triphosphate hydrolases"/>
    <property type="match status" value="1"/>
</dbReference>
<dbReference type="PANTHER" id="PTHR47968">
    <property type="entry name" value="CENTROMERE PROTEIN E"/>
    <property type="match status" value="1"/>
</dbReference>
<dbReference type="EMBL" id="MLFT02000005">
    <property type="protein sequence ID" value="PHT48258.1"/>
    <property type="molecule type" value="Genomic_DNA"/>
</dbReference>
<reference evidence="4" key="2">
    <citation type="journal article" date="2017" name="J. Anim. Genet.">
        <title>Multiple reference genome sequences of hot pepper reveal the massive evolution of plant disease resistance genes by retroduplication.</title>
        <authorList>
            <person name="Kim S."/>
            <person name="Park J."/>
            <person name="Yeom S.-I."/>
            <person name="Kim Y.-M."/>
            <person name="Seo E."/>
            <person name="Kim K.-T."/>
            <person name="Kim M.-S."/>
            <person name="Lee J.M."/>
            <person name="Cheong K."/>
            <person name="Shin H.-S."/>
            <person name="Kim S.-B."/>
            <person name="Han K."/>
            <person name="Lee J."/>
            <person name="Park M."/>
            <person name="Lee H.-A."/>
            <person name="Lee H.-Y."/>
            <person name="Lee Y."/>
            <person name="Oh S."/>
            <person name="Lee J.H."/>
            <person name="Choi E."/>
            <person name="Choi E."/>
            <person name="Lee S.E."/>
            <person name="Jeon J."/>
            <person name="Kim H."/>
            <person name="Choi G."/>
            <person name="Song H."/>
            <person name="Lee J."/>
            <person name="Lee S.-C."/>
            <person name="Kwon J.-K."/>
            <person name="Lee H.-Y."/>
            <person name="Koo N."/>
            <person name="Hong Y."/>
            <person name="Kim R.W."/>
            <person name="Kang W.-H."/>
            <person name="Huh J.H."/>
            <person name="Kang B.-C."/>
            <person name="Yang T.-J."/>
            <person name="Lee Y.-H."/>
            <person name="Bennetzen J.L."/>
            <person name="Choi D."/>
        </authorList>
    </citation>
    <scope>NUCLEOTIDE SEQUENCE [LARGE SCALE GENOMIC DNA]</scope>
    <source>
        <strain evidence="4">cv. PBC81</strain>
    </source>
</reference>
<dbReference type="GO" id="GO:0003777">
    <property type="term" value="F:microtubule motor activity"/>
    <property type="evidence" value="ECO:0007669"/>
    <property type="project" value="InterPro"/>
</dbReference>
<reference evidence="3 4" key="1">
    <citation type="journal article" date="2017" name="Genome Biol.">
        <title>New reference genome sequences of hot pepper reveal the massive evolution of plant disease-resistance genes by retroduplication.</title>
        <authorList>
            <person name="Kim S."/>
            <person name="Park J."/>
            <person name="Yeom S.I."/>
            <person name="Kim Y.M."/>
            <person name="Seo E."/>
            <person name="Kim K.T."/>
            <person name="Kim M.S."/>
            <person name="Lee J.M."/>
            <person name="Cheong K."/>
            <person name="Shin H.S."/>
            <person name="Kim S.B."/>
            <person name="Han K."/>
            <person name="Lee J."/>
            <person name="Park M."/>
            <person name="Lee H.A."/>
            <person name="Lee H.Y."/>
            <person name="Lee Y."/>
            <person name="Oh S."/>
            <person name="Lee J.H."/>
            <person name="Choi E."/>
            <person name="Choi E."/>
            <person name="Lee S.E."/>
            <person name="Jeon J."/>
            <person name="Kim H."/>
            <person name="Choi G."/>
            <person name="Song H."/>
            <person name="Lee J."/>
            <person name="Lee S.C."/>
            <person name="Kwon J.K."/>
            <person name="Lee H.Y."/>
            <person name="Koo N."/>
            <person name="Hong Y."/>
            <person name="Kim R.W."/>
            <person name="Kang W.H."/>
            <person name="Huh J.H."/>
            <person name="Kang B.C."/>
            <person name="Yang T.J."/>
            <person name="Lee Y.H."/>
            <person name="Bennetzen J.L."/>
            <person name="Choi D."/>
        </authorList>
    </citation>
    <scope>NUCLEOTIDE SEQUENCE [LARGE SCALE GENOMIC DNA]</scope>
    <source>
        <strain evidence="4">cv. PBC81</strain>
    </source>
</reference>
<comment type="caution">
    <text evidence="3">The sequence shown here is derived from an EMBL/GenBank/DDBJ whole genome shotgun (WGS) entry which is preliminary data.</text>
</comment>
<dbReference type="Gene3D" id="3.40.850.10">
    <property type="entry name" value="Kinesin motor domain"/>
    <property type="match status" value="1"/>
</dbReference>
<evidence type="ECO:0000313" key="3">
    <source>
        <dbReference type="EMBL" id="PHT48258.1"/>
    </source>
</evidence>
<dbReference type="GO" id="GO:0007018">
    <property type="term" value="P:microtubule-based movement"/>
    <property type="evidence" value="ECO:0007669"/>
    <property type="project" value="InterPro"/>
</dbReference>